<proteinExistence type="predicted"/>
<feature type="compositionally biased region" description="Low complexity" evidence="1">
    <location>
        <begin position="188"/>
        <end position="202"/>
    </location>
</feature>
<evidence type="ECO:0000256" key="1">
    <source>
        <dbReference type="SAM" id="MobiDB-lite"/>
    </source>
</evidence>
<reference evidence="3 4" key="1">
    <citation type="journal article" date="2011" name="Science">
        <title>The ecoresponsive genome of Daphnia pulex.</title>
        <authorList>
            <person name="Colbourne J.K."/>
            <person name="Pfrender M.E."/>
            <person name="Gilbert D."/>
            <person name="Thomas W.K."/>
            <person name="Tucker A."/>
            <person name="Oakley T.H."/>
            <person name="Tokishita S."/>
            <person name="Aerts A."/>
            <person name="Arnold G.J."/>
            <person name="Basu M.K."/>
            <person name="Bauer D.J."/>
            <person name="Caceres C.E."/>
            <person name="Carmel L."/>
            <person name="Casola C."/>
            <person name="Choi J.H."/>
            <person name="Detter J.C."/>
            <person name="Dong Q."/>
            <person name="Dusheyko S."/>
            <person name="Eads B.D."/>
            <person name="Frohlich T."/>
            <person name="Geiler-Samerotte K.A."/>
            <person name="Gerlach D."/>
            <person name="Hatcher P."/>
            <person name="Jogdeo S."/>
            <person name="Krijgsveld J."/>
            <person name="Kriventseva E.V."/>
            <person name="Kultz D."/>
            <person name="Laforsch C."/>
            <person name="Lindquist E."/>
            <person name="Lopez J."/>
            <person name="Manak J.R."/>
            <person name="Muller J."/>
            <person name="Pangilinan J."/>
            <person name="Patwardhan R.P."/>
            <person name="Pitluck S."/>
            <person name="Pritham E.J."/>
            <person name="Rechtsteiner A."/>
            <person name="Rho M."/>
            <person name="Rogozin I.B."/>
            <person name="Sakarya O."/>
            <person name="Salamov A."/>
            <person name="Schaack S."/>
            <person name="Shapiro H."/>
            <person name="Shiga Y."/>
            <person name="Skalitzky C."/>
            <person name="Smith Z."/>
            <person name="Souvorov A."/>
            <person name="Sung W."/>
            <person name="Tang Z."/>
            <person name="Tsuchiya D."/>
            <person name="Tu H."/>
            <person name="Vos H."/>
            <person name="Wang M."/>
            <person name="Wolf Y.I."/>
            <person name="Yamagata H."/>
            <person name="Yamada T."/>
            <person name="Ye Y."/>
            <person name="Shaw J.R."/>
            <person name="Andrews J."/>
            <person name="Crease T.J."/>
            <person name="Tang H."/>
            <person name="Lucas S.M."/>
            <person name="Robertson H.M."/>
            <person name="Bork P."/>
            <person name="Koonin E.V."/>
            <person name="Zdobnov E.M."/>
            <person name="Grigoriev I.V."/>
            <person name="Lynch M."/>
            <person name="Boore J.L."/>
        </authorList>
    </citation>
    <scope>NUCLEOTIDE SEQUENCE [LARGE SCALE GENOMIC DNA]</scope>
</reference>
<feature type="compositionally biased region" description="Basic and acidic residues" evidence="1">
    <location>
        <begin position="65"/>
        <end position="74"/>
    </location>
</feature>
<gene>
    <name evidence="3" type="ORF">DAPPUDRAFT_305346</name>
</gene>
<feature type="signal peptide" evidence="2">
    <location>
        <begin position="1"/>
        <end position="19"/>
    </location>
</feature>
<feature type="compositionally biased region" description="Acidic residues" evidence="1">
    <location>
        <begin position="252"/>
        <end position="269"/>
    </location>
</feature>
<dbReference type="Proteomes" id="UP000000305">
    <property type="component" value="Unassembled WGS sequence"/>
</dbReference>
<feature type="compositionally biased region" description="Acidic residues" evidence="1">
    <location>
        <begin position="203"/>
        <end position="219"/>
    </location>
</feature>
<feature type="chain" id="PRO_5003237663" evidence="2">
    <location>
        <begin position="20"/>
        <end position="562"/>
    </location>
</feature>
<dbReference type="EMBL" id="GL732561">
    <property type="protein sequence ID" value="EFX77632.1"/>
    <property type="molecule type" value="Genomic_DNA"/>
</dbReference>
<keyword evidence="2" id="KW-0732">Signal</keyword>
<dbReference type="KEGG" id="dpx:DAPPUDRAFT_305346"/>
<evidence type="ECO:0000256" key="2">
    <source>
        <dbReference type="SAM" id="SignalP"/>
    </source>
</evidence>
<feature type="region of interest" description="Disordered" evidence="1">
    <location>
        <begin position="52"/>
        <end position="74"/>
    </location>
</feature>
<dbReference type="InParanoid" id="E9GS30"/>
<feature type="compositionally biased region" description="Basic and acidic residues" evidence="1">
    <location>
        <begin position="241"/>
        <end position="251"/>
    </location>
</feature>
<keyword evidence="4" id="KW-1185">Reference proteome</keyword>
<name>E9GS30_DAPPU</name>
<protein>
    <submittedName>
        <fullName evidence="3">Uncharacterized protein</fullName>
    </submittedName>
</protein>
<organism evidence="3 4">
    <name type="scientific">Daphnia pulex</name>
    <name type="common">Water flea</name>
    <dbReference type="NCBI Taxonomy" id="6669"/>
    <lineage>
        <taxon>Eukaryota</taxon>
        <taxon>Metazoa</taxon>
        <taxon>Ecdysozoa</taxon>
        <taxon>Arthropoda</taxon>
        <taxon>Crustacea</taxon>
        <taxon>Branchiopoda</taxon>
        <taxon>Diplostraca</taxon>
        <taxon>Cladocera</taxon>
        <taxon>Anomopoda</taxon>
        <taxon>Daphniidae</taxon>
        <taxon>Daphnia</taxon>
    </lineage>
</organism>
<sequence length="562" mass="63712">MRLLFLGLLALCCVSSALATTSEGNSTEDSLADGSTKEIKVCIVCVTADQSEEEEEEEANPSEANAHHEISHSERKQKWRKKWLLRREKNRFMDHRHHHPHHEHKWSKKVRRFHERKNRWNEKKKFLKKIQFAERSSHTDDLNTAMDKMLEHFTGTLSNGNSTFTLRLDKPHVDMKIVPWTFVELEKTNSTSNASRNSTAEAETADADVEDNEDDTNVEEDSKQGPANTEDESQTSAEANTGKEDTNKATEDGGDDNDDDDDDDDEEAITETSANVTCQTNNSTKRYYLTSKPVPVVLSDGAIEYNLKLLSEGEIKCRNGSTTEQPTELEGEGKEPKMSKRRQRAYAKRYSRRSFTRVEGAELIERNGDVMIGSRENCSVQVVDVQLKIGPITFIMNKKVAYPFRKSRVAFPALMARLRLKISEGQLLSARFKPKKIQPSEAIVTLQLKENEALISTEQVIAKLVGYLSQETTSAWNSGYLLRRLKGKFKQLYIGKTVDKKIEFNNEDARKLVELLTAHSLSSISDQQQPSAEHPTTYAPVLNELEEVEVLPSFTTSRPVTQ</sequence>
<feature type="region of interest" description="Disordered" evidence="1">
    <location>
        <begin position="318"/>
        <end position="342"/>
    </location>
</feature>
<accession>E9GS30</accession>
<dbReference type="HOGENOM" id="CLU_485076_0_0_1"/>
<dbReference type="OrthoDB" id="6360433at2759"/>
<evidence type="ECO:0000313" key="3">
    <source>
        <dbReference type="EMBL" id="EFX77632.1"/>
    </source>
</evidence>
<feature type="region of interest" description="Disordered" evidence="1">
    <location>
        <begin position="188"/>
        <end position="277"/>
    </location>
</feature>
<evidence type="ECO:0000313" key="4">
    <source>
        <dbReference type="Proteomes" id="UP000000305"/>
    </source>
</evidence>
<dbReference type="AlphaFoldDB" id="E9GS30"/>